<name>A0A284VNL8_9EURY</name>
<keyword evidence="3" id="KW-0486">Methionine biosynthesis</keyword>
<evidence type="ECO:0000259" key="5">
    <source>
        <dbReference type="PROSITE" id="PS51371"/>
    </source>
</evidence>
<sequence>MKLENKLLRDVMTRGVVTVPIGSTVKQIAILLSKHSLSEAVVIGHDGSAAGVISNMDILKVIGKDNWENVPIESIMTPYIETVKPTSTLAEAARIMGDKHIHRLLIFSEQGVGASNRPIGIVSASDIVREVARK</sequence>
<feature type="domain" description="CBS" evidence="5">
    <location>
        <begin position="12"/>
        <end position="68"/>
    </location>
</feature>
<dbReference type="EMBL" id="FZMP01000117">
    <property type="protein sequence ID" value="SNQ60809.1"/>
    <property type="molecule type" value="Genomic_DNA"/>
</dbReference>
<evidence type="ECO:0000313" key="7">
    <source>
        <dbReference type="Proteomes" id="UP000218615"/>
    </source>
</evidence>
<dbReference type="PANTHER" id="PTHR43080:SF2">
    <property type="entry name" value="CBS DOMAIN-CONTAINING PROTEIN"/>
    <property type="match status" value="1"/>
</dbReference>
<evidence type="ECO:0000256" key="3">
    <source>
        <dbReference type="ARBA" id="ARBA00023167"/>
    </source>
</evidence>
<keyword evidence="7" id="KW-1185">Reference proteome</keyword>
<organism evidence="6 7">
    <name type="scientific">Candidatus Methanoperedens nitratireducens</name>
    <dbReference type="NCBI Taxonomy" id="1392998"/>
    <lineage>
        <taxon>Archaea</taxon>
        <taxon>Methanobacteriati</taxon>
        <taxon>Methanobacteriota</taxon>
        <taxon>Stenosarchaea group</taxon>
        <taxon>Methanomicrobia</taxon>
        <taxon>Methanosarcinales</taxon>
        <taxon>ANME-2 cluster</taxon>
        <taxon>Candidatus Methanoperedentaceae</taxon>
        <taxon>Candidatus Methanoperedens</taxon>
    </lineage>
</organism>
<gene>
    <name evidence="6" type="ORF">MNV_2030011</name>
</gene>
<dbReference type="RefSeq" id="WP_179293888.1">
    <property type="nucleotide sequence ID" value="NZ_FZMP01000117.1"/>
</dbReference>
<evidence type="ECO:0000313" key="6">
    <source>
        <dbReference type="EMBL" id="SNQ60809.1"/>
    </source>
</evidence>
<dbReference type="SMART" id="SM00116">
    <property type="entry name" value="CBS"/>
    <property type="match status" value="2"/>
</dbReference>
<evidence type="ECO:0000256" key="2">
    <source>
        <dbReference type="ARBA" id="ARBA00023122"/>
    </source>
</evidence>
<dbReference type="InterPro" id="IPR051257">
    <property type="entry name" value="Diverse_CBS-Domain"/>
</dbReference>
<dbReference type="GO" id="GO:0009086">
    <property type="term" value="P:methionine biosynthetic process"/>
    <property type="evidence" value="ECO:0007669"/>
    <property type="project" value="UniProtKB-KW"/>
</dbReference>
<accession>A0A284VNL8</accession>
<dbReference type="Pfam" id="PF00571">
    <property type="entry name" value="CBS"/>
    <property type="match status" value="2"/>
</dbReference>
<dbReference type="OrthoDB" id="43333at2157"/>
<keyword evidence="2 4" id="KW-0129">CBS domain</keyword>
<evidence type="ECO:0000256" key="1">
    <source>
        <dbReference type="ARBA" id="ARBA00022605"/>
    </source>
</evidence>
<dbReference type="Gene3D" id="3.10.580.10">
    <property type="entry name" value="CBS-domain"/>
    <property type="match status" value="1"/>
</dbReference>
<dbReference type="PANTHER" id="PTHR43080">
    <property type="entry name" value="CBS DOMAIN-CONTAINING PROTEIN CBSX3, MITOCHONDRIAL"/>
    <property type="match status" value="1"/>
</dbReference>
<dbReference type="InterPro" id="IPR046342">
    <property type="entry name" value="CBS_dom_sf"/>
</dbReference>
<protein>
    <submittedName>
        <fullName evidence="6">Cystathionine beta-synthase domain-containing protein</fullName>
    </submittedName>
</protein>
<dbReference type="AlphaFoldDB" id="A0A284VNL8"/>
<keyword evidence="1" id="KW-0028">Amino-acid biosynthesis</keyword>
<dbReference type="PROSITE" id="PS51371">
    <property type="entry name" value="CBS"/>
    <property type="match status" value="2"/>
</dbReference>
<dbReference type="SUPFAM" id="SSF54631">
    <property type="entry name" value="CBS-domain pair"/>
    <property type="match status" value="1"/>
</dbReference>
<reference evidence="7" key="1">
    <citation type="submission" date="2017-06" db="EMBL/GenBank/DDBJ databases">
        <authorList>
            <person name="Cremers G."/>
        </authorList>
    </citation>
    <scope>NUCLEOTIDE SEQUENCE [LARGE SCALE GENOMIC DNA]</scope>
</reference>
<dbReference type="Proteomes" id="UP000218615">
    <property type="component" value="Unassembled WGS sequence"/>
</dbReference>
<proteinExistence type="predicted"/>
<dbReference type="InterPro" id="IPR000644">
    <property type="entry name" value="CBS_dom"/>
</dbReference>
<feature type="domain" description="CBS" evidence="5">
    <location>
        <begin position="76"/>
        <end position="134"/>
    </location>
</feature>
<evidence type="ECO:0000256" key="4">
    <source>
        <dbReference type="PROSITE-ProRule" id="PRU00703"/>
    </source>
</evidence>